<evidence type="ECO:0000256" key="6">
    <source>
        <dbReference type="ARBA" id="ARBA00022777"/>
    </source>
</evidence>
<keyword evidence="6" id="KW-0418">Kinase</keyword>
<evidence type="ECO:0000256" key="4">
    <source>
        <dbReference type="ARBA" id="ARBA00022679"/>
    </source>
</evidence>
<dbReference type="FunCoup" id="A2D929">
    <property type="interactions" value="72"/>
</dbReference>
<gene>
    <name evidence="11" type="ORF">TVAG_182910</name>
</gene>
<dbReference type="AlphaFoldDB" id="A2D929"/>
<dbReference type="GO" id="GO:0016779">
    <property type="term" value="F:nucleotidyltransferase activity"/>
    <property type="evidence" value="ECO:0007669"/>
    <property type="project" value="UniProtKB-KW"/>
</dbReference>
<feature type="transmembrane region" description="Helical" evidence="10">
    <location>
        <begin position="128"/>
        <end position="146"/>
    </location>
</feature>
<dbReference type="VEuPathDB" id="TrichDB:TVAGG3_0529490"/>
<comment type="similarity">
    <text evidence="2">Belongs to the polyprenol kinase family.</text>
</comment>
<reference evidence="11" key="2">
    <citation type="journal article" date="2007" name="Science">
        <title>Draft genome sequence of the sexually transmitted pathogen Trichomonas vaginalis.</title>
        <authorList>
            <person name="Carlton J.M."/>
            <person name="Hirt R.P."/>
            <person name="Silva J.C."/>
            <person name="Delcher A.L."/>
            <person name="Schatz M."/>
            <person name="Zhao Q."/>
            <person name="Wortman J.R."/>
            <person name="Bidwell S.L."/>
            <person name="Alsmark U.C.M."/>
            <person name="Besteiro S."/>
            <person name="Sicheritz-Ponten T."/>
            <person name="Noel C.J."/>
            <person name="Dacks J.B."/>
            <person name="Foster P.G."/>
            <person name="Simillion C."/>
            <person name="Van de Peer Y."/>
            <person name="Miranda-Saavedra D."/>
            <person name="Barton G.J."/>
            <person name="Westrop G.D."/>
            <person name="Mueller S."/>
            <person name="Dessi D."/>
            <person name="Fiori P.L."/>
            <person name="Ren Q."/>
            <person name="Paulsen I."/>
            <person name="Zhang H."/>
            <person name="Bastida-Corcuera F.D."/>
            <person name="Simoes-Barbosa A."/>
            <person name="Brown M.T."/>
            <person name="Hayes R.D."/>
            <person name="Mukherjee M."/>
            <person name="Okumura C.Y."/>
            <person name="Schneider R."/>
            <person name="Smith A.J."/>
            <person name="Vanacova S."/>
            <person name="Villalvazo M."/>
            <person name="Haas B.J."/>
            <person name="Pertea M."/>
            <person name="Feldblyum T.V."/>
            <person name="Utterback T.R."/>
            <person name="Shu C.L."/>
            <person name="Osoegawa K."/>
            <person name="de Jong P.J."/>
            <person name="Hrdy I."/>
            <person name="Horvathova L."/>
            <person name="Zubacova Z."/>
            <person name="Dolezal P."/>
            <person name="Malik S.B."/>
            <person name="Logsdon J.M. Jr."/>
            <person name="Henze K."/>
            <person name="Gupta A."/>
            <person name="Wang C.C."/>
            <person name="Dunne R.L."/>
            <person name="Upcroft J.A."/>
            <person name="Upcroft P."/>
            <person name="White O."/>
            <person name="Salzberg S.L."/>
            <person name="Tang P."/>
            <person name="Chiu C.-H."/>
            <person name="Lee Y.-S."/>
            <person name="Embley T.M."/>
            <person name="Coombs G.H."/>
            <person name="Mottram J.C."/>
            <person name="Tachezy J."/>
            <person name="Fraser-Liggett C.M."/>
            <person name="Johnson P.J."/>
        </authorList>
    </citation>
    <scope>NUCLEOTIDE SEQUENCE [LARGE SCALE GENOMIC DNA]</scope>
    <source>
        <strain evidence="11">G3</strain>
    </source>
</reference>
<feature type="transmembrane region" description="Helical" evidence="10">
    <location>
        <begin position="104"/>
        <end position="122"/>
    </location>
</feature>
<feature type="transmembrane region" description="Helical" evidence="10">
    <location>
        <begin position="268"/>
        <end position="301"/>
    </location>
</feature>
<evidence type="ECO:0000256" key="7">
    <source>
        <dbReference type="ARBA" id="ARBA00022824"/>
    </source>
</evidence>
<evidence type="ECO:0000256" key="1">
    <source>
        <dbReference type="ARBA" id="ARBA00004477"/>
    </source>
</evidence>
<dbReference type="eggNOG" id="KOG2468">
    <property type="taxonomic scope" value="Eukaryota"/>
</dbReference>
<dbReference type="GO" id="GO:0004168">
    <property type="term" value="F:dolichol kinase activity"/>
    <property type="evidence" value="ECO:0000318"/>
    <property type="project" value="GO_Central"/>
</dbReference>
<dbReference type="GO" id="GO:0043048">
    <property type="term" value="P:dolichyl monophosphate biosynthetic process"/>
    <property type="evidence" value="ECO:0000318"/>
    <property type="project" value="GO_Central"/>
</dbReference>
<name>A2D929_TRIV3</name>
<dbReference type="PANTHER" id="PTHR13205:SF15">
    <property type="entry name" value="DOLICHOL KINASE"/>
    <property type="match status" value="1"/>
</dbReference>
<feature type="transmembrane region" description="Helical" evidence="10">
    <location>
        <begin position="81"/>
        <end position="97"/>
    </location>
</feature>
<dbReference type="GO" id="GO:0005789">
    <property type="term" value="C:endoplasmic reticulum membrane"/>
    <property type="evidence" value="ECO:0000318"/>
    <property type="project" value="GO_Central"/>
</dbReference>
<keyword evidence="9 10" id="KW-0472">Membrane</keyword>
<feature type="transmembrane region" description="Helical" evidence="10">
    <location>
        <begin position="58"/>
        <end position="75"/>
    </location>
</feature>
<feature type="transmembrane region" description="Helical" evidence="10">
    <location>
        <begin position="234"/>
        <end position="256"/>
    </location>
</feature>
<dbReference type="EMBL" id="DS113180">
    <property type="protein sequence ID" value="EAY23055.1"/>
    <property type="molecule type" value="Genomic_DNA"/>
</dbReference>
<keyword evidence="7" id="KW-0256">Endoplasmic reticulum</keyword>
<keyword evidence="5 10" id="KW-0812">Transmembrane</keyword>
<sequence>MSLEFRDSTIWSYGLIIIAIHDAFAGDIHYSIYLAILLILAWLNNLIHERPVFRHGSAPQIVGGLLSVPTALVALESNHAFDALLISITFAFLFLLSKQRFPTLDFKFSIVVLIGFPCLVSYFSNQNIILSLVTIIFSSFVITVIMRKATGSFTVGEAIMVATLSGLPIRTVIDFENPLVQIDSALILDGILCLCMGLLIRRPICIVFGFLPLYFAVYHYKYLIQFIFDIKRIAIIGYCAAVCVIFILISVFWKGLSNFPQIVQRKFFHIMALLVFIVPVSMDVILMRFAISGAIYVFLFVEMLRLTRFPFVATMIESYVGDFLDERDSGELILTHLFLLLGCGLPVIFSSNEGFGGMACKVCGISVLAIGDAAASAIGIKFGKHKWPGSKKSIEGTIGAFFGTWITIVVLTSIGVFNIDIIKSLLLSIPSLVGALDEAFTSQIDNLTLPFVILPFVVECMNLRF</sequence>
<keyword evidence="8 10" id="KW-1133">Transmembrane helix</keyword>
<dbReference type="KEGG" id="tva:5468614"/>
<feature type="transmembrane region" description="Helical" evidence="10">
    <location>
        <begin position="362"/>
        <end position="380"/>
    </location>
</feature>
<evidence type="ECO:0000256" key="9">
    <source>
        <dbReference type="ARBA" id="ARBA00023136"/>
    </source>
</evidence>
<feature type="transmembrane region" description="Helical" evidence="10">
    <location>
        <begin position="28"/>
        <end position="46"/>
    </location>
</feature>
<reference evidence="11" key="1">
    <citation type="submission" date="2006-10" db="EMBL/GenBank/DDBJ databases">
        <authorList>
            <person name="Amadeo P."/>
            <person name="Zhao Q."/>
            <person name="Wortman J."/>
            <person name="Fraser-Liggett C."/>
            <person name="Carlton J."/>
        </authorList>
    </citation>
    <scope>NUCLEOTIDE SEQUENCE</scope>
    <source>
        <strain evidence="11">G3</strain>
    </source>
</reference>
<evidence type="ECO:0000313" key="11">
    <source>
        <dbReference type="EMBL" id="EAY23055.1"/>
    </source>
</evidence>
<keyword evidence="11" id="KW-0548">Nucleotidyltransferase</keyword>
<evidence type="ECO:0000313" key="12">
    <source>
        <dbReference type="Proteomes" id="UP000001542"/>
    </source>
</evidence>
<evidence type="ECO:0000256" key="8">
    <source>
        <dbReference type="ARBA" id="ARBA00022989"/>
    </source>
</evidence>
<dbReference type="STRING" id="5722.A2D929"/>
<comment type="subcellular location">
    <subcellularLocation>
        <location evidence="1">Endoplasmic reticulum membrane</location>
        <topology evidence="1">Multi-pass membrane protein</topology>
    </subcellularLocation>
</comment>
<feature type="transmembrane region" description="Helical" evidence="10">
    <location>
        <begin position="332"/>
        <end position="350"/>
    </location>
</feature>
<dbReference type="InParanoid" id="A2D929"/>
<protein>
    <recommendedName>
        <fullName evidence="3">dolichol kinase</fullName>
        <ecNumber evidence="3">2.7.1.108</ecNumber>
    </recommendedName>
</protein>
<dbReference type="EC" id="2.7.1.108" evidence="3"/>
<dbReference type="OrthoDB" id="377083at2759"/>
<proteinExistence type="inferred from homology"/>
<evidence type="ECO:0000256" key="10">
    <source>
        <dbReference type="SAM" id="Phobius"/>
    </source>
</evidence>
<evidence type="ECO:0000256" key="2">
    <source>
        <dbReference type="ARBA" id="ARBA00010794"/>
    </source>
</evidence>
<dbReference type="PANTHER" id="PTHR13205">
    <property type="entry name" value="TRANSMEMBRANE PROTEIN 15-RELATED"/>
    <property type="match status" value="1"/>
</dbReference>
<feature type="transmembrane region" description="Helical" evidence="10">
    <location>
        <begin position="207"/>
        <end position="228"/>
    </location>
</feature>
<dbReference type="RefSeq" id="XP_001584041.1">
    <property type="nucleotide sequence ID" value="XM_001583991.1"/>
</dbReference>
<keyword evidence="12" id="KW-1185">Reference proteome</keyword>
<evidence type="ECO:0000256" key="5">
    <source>
        <dbReference type="ARBA" id="ARBA00022692"/>
    </source>
</evidence>
<feature type="transmembrane region" description="Helical" evidence="10">
    <location>
        <begin position="400"/>
        <end position="419"/>
    </location>
</feature>
<evidence type="ECO:0000256" key="3">
    <source>
        <dbReference type="ARBA" id="ARBA00012132"/>
    </source>
</evidence>
<organism evidence="11 12">
    <name type="scientific">Trichomonas vaginalis (strain ATCC PRA-98 / G3)</name>
    <dbReference type="NCBI Taxonomy" id="412133"/>
    <lineage>
        <taxon>Eukaryota</taxon>
        <taxon>Metamonada</taxon>
        <taxon>Parabasalia</taxon>
        <taxon>Trichomonadida</taxon>
        <taxon>Trichomonadidae</taxon>
        <taxon>Trichomonas</taxon>
    </lineage>
</organism>
<dbReference type="Proteomes" id="UP000001542">
    <property type="component" value="Unassembled WGS sequence"/>
</dbReference>
<dbReference type="InterPro" id="IPR032974">
    <property type="entry name" value="Polypren_kinase"/>
</dbReference>
<accession>A2D929</accession>
<dbReference type="VEuPathDB" id="TrichDB:TVAG_182910"/>
<feature type="transmembrane region" description="Helical" evidence="10">
    <location>
        <begin position="153"/>
        <end position="173"/>
    </location>
</feature>
<keyword evidence="4" id="KW-0808">Transferase</keyword>